<feature type="domain" description="PAC" evidence="15">
    <location>
        <begin position="375"/>
        <end position="427"/>
    </location>
</feature>
<keyword evidence="10" id="KW-0175">Coiled coil</keyword>
<keyword evidence="5" id="KW-0547">Nucleotide-binding</keyword>
<dbReference type="EMBL" id="QNRF01000004">
    <property type="protein sequence ID" value="RBO83286.1"/>
    <property type="molecule type" value="Genomic_DNA"/>
</dbReference>
<evidence type="ECO:0000256" key="3">
    <source>
        <dbReference type="ARBA" id="ARBA00022553"/>
    </source>
</evidence>
<keyword evidence="7" id="KW-0067">ATP-binding</keyword>
<dbReference type="SUPFAM" id="SSF55785">
    <property type="entry name" value="PYP-like sensor domain (PAS domain)"/>
    <property type="match status" value="2"/>
</dbReference>
<dbReference type="Gene3D" id="3.40.50.2300">
    <property type="match status" value="1"/>
</dbReference>
<gene>
    <name evidence="16" type="ORF">DFP76_104101</name>
</gene>
<dbReference type="AlphaFoldDB" id="A0A366D033"/>
<dbReference type="CDD" id="cd17546">
    <property type="entry name" value="REC_hyHK_CKI1_RcsC-like"/>
    <property type="match status" value="1"/>
</dbReference>
<feature type="modified residue" description="4-aspartylphosphate" evidence="9">
    <location>
        <position position="734"/>
    </location>
</feature>
<evidence type="ECO:0000256" key="9">
    <source>
        <dbReference type="PROSITE-ProRule" id="PRU00169"/>
    </source>
</evidence>
<dbReference type="InterPro" id="IPR004358">
    <property type="entry name" value="Sig_transdc_His_kin-like_C"/>
</dbReference>
<evidence type="ECO:0000256" key="5">
    <source>
        <dbReference type="ARBA" id="ARBA00022741"/>
    </source>
</evidence>
<comment type="caution">
    <text evidence="16">The sequence shown here is derived from an EMBL/GenBank/DDBJ whole genome shotgun (WGS) entry which is preliminary data.</text>
</comment>
<dbReference type="Gene3D" id="3.30.565.10">
    <property type="entry name" value="Histidine kinase-like ATPase, C-terminal domain"/>
    <property type="match status" value="1"/>
</dbReference>
<evidence type="ECO:0000259" key="13">
    <source>
        <dbReference type="PROSITE" id="PS50110"/>
    </source>
</evidence>
<keyword evidence="11" id="KW-0472">Membrane</keyword>
<organism evidence="16 17">
    <name type="scientific">Marinomonas aquiplantarum</name>
    <dbReference type="NCBI Taxonomy" id="491951"/>
    <lineage>
        <taxon>Bacteria</taxon>
        <taxon>Pseudomonadati</taxon>
        <taxon>Pseudomonadota</taxon>
        <taxon>Gammaproteobacteria</taxon>
        <taxon>Oceanospirillales</taxon>
        <taxon>Oceanospirillaceae</taxon>
        <taxon>Marinomonas</taxon>
    </lineage>
</organism>
<dbReference type="GO" id="GO:0000155">
    <property type="term" value="F:phosphorelay sensor kinase activity"/>
    <property type="evidence" value="ECO:0007669"/>
    <property type="project" value="InterPro"/>
</dbReference>
<evidence type="ECO:0000313" key="17">
    <source>
        <dbReference type="Proteomes" id="UP000252086"/>
    </source>
</evidence>
<dbReference type="PROSITE" id="PS50109">
    <property type="entry name" value="HIS_KIN"/>
    <property type="match status" value="1"/>
</dbReference>
<dbReference type="InterPro" id="IPR035965">
    <property type="entry name" value="PAS-like_dom_sf"/>
</dbReference>
<dbReference type="InterPro" id="IPR036890">
    <property type="entry name" value="HATPase_C_sf"/>
</dbReference>
<dbReference type="Gene3D" id="1.10.287.130">
    <property type="match status" value="1"/>
</dbReference>
<dbReference type="Pfam" id="PF00072">
    <property type="entry name" value="Response_reg"/>
    <property type="match status" value="1"/>
</dbReference>
<dbReference type="InterPro" id="IPR036097">
    <property type="entry name" value="HisK_dim/P_sf"/>
</dbReference>
<dbReference type="SUPFAM" id="SSF55874">
    <property type="entry name" value="ATPase domain of HSP90 chaperone/DNA topoisomerase II/histidine kinase"/>
    <property type="match status" value="1"/>
</dbReference>
<dbReference type="InterPro" id="IPR013656">
    <property type="entry name" value="PAS_4"/>
</dbReference>
<feature type="domain" description="Response regulatory" evidence="13">
    <location>
        <begin position="685"/>
        <end position="801"/>
    </location>
</feature>
<feature type="coiled-coil region" evidence="10">
    <location>
        <begin position="415"/>
        <end position="445"/>
    </location>
</feature>
<dbReference type="SMART" id="SM00091">
    <property type="entry name" value="PAS"/>
    <property type="match status" value="3"/>
</dbReference>
<comment type="catalytic activity">
    <reaction evidence="1">
        <text>ATP + protein L-histidine = ADP + protein N-phospho-L-histidine.</text>
        <dbReference type="EC" id="2.7.13.3"/>
    </reaction>
</comment>
<evidence type="ECO:0000259" key="12">
    <source>
        <dbReference type="PROSITE" id="PS50109"/>
    </source>
</evidence>
<protein>
    <recommendedName>
        <fullName evidence="2">histidine kinase</fullName>
        <ecNumber evidence="2">2.7.13.3</ecNumber>
    </recommendedName>
</protein>
<proteinExistence type="predicted"/>
<evidence type="ECO:0000259" key="14">
    <source>
        <dbReference type="PROSITE" id="PS50112"/>
    </source>
</evidence>
<keyword evidence="4" id="KW-0808">Transferase</keyword>
<keyword evidence="8" id="KW-0902">Two-component regulatory system</keyword>
<dbReference type="SUPFAM" id="SSF47384">
    <property type="entry name" value="Homodimeric domain of signal transducing histidine kinase"/>
    <property type="match status" value="1"/>
</dbReference>
<keyword evidence="11" id="KW-1133">Transmembrane helix</keyword>
<dbReference type="InterPro" id="IPR001789">
    <property type="entry name" value="Sig_transdc_resp-reg_receiver"/>
</dbReference>
<dbReference type="Pfam" id="PF00512">
    <property type="entry name" value="HisKA"/>
    <property type="match status" value="1"/>
</dbReference>
<dbReference type="SUPFAM" id="SSF52172">
    <property type="entry name" value="CheY-like"/>
    <property type="match status" value="1"/>
</dbReference>
<dbReference type="PROSITE" id="PS50112">
    <property type="entry name" value="PAS"/>
    <property type="match status" value="1"/>
</dbReference>
<feature type="domain" description="Histidine kinase" evidence="12">
    <location>
        <begin position="445"/>
        <end position="660"/>
    </location>
</feature>
<dbReference type="PRINTS" id="PR00344">
    <property type="entry name" value="BCTRLSENSOR"/>
</dbReference>
<dbReference type="SMART" id="SM00388">
    <property type="entry name" value="HisKA"/>
    <property type="match status" value="1"/>
</dbReference>
<dbReference type="InterPro" id="IPR000700">
    <property type="entry name" value="PAS-assoc_C"/>
</dbReference>
<evidence type="ECO:0000256" key="11">
    <source>
        <dbReference type="SAM" id="Phobius"/>
    </source>
</evidence>
<reference evidence="16 17" key="1">
    <citation type="submission" date="2018-06" db="EMBL/GenBank/DDBJ databases">
        <title>Genomic Encyclopedia of Type Strains, Phase III (KMG-III): the genomes of soil and plant-associated and newly described type strains.</title>
        <authorList>
            <person name="Whitman W."/>
        </authorList>
    </citation>
    <scope>NUCLEOTIDE SEQUENCE [LARGE SCALE GENOMIC DNA]</scope>
    <source>
        <strain evidence="16 17">CECT 7732</strain>
    </source>
</reference>
<evidence type="ECO:0000256" key="10">
    <source>
        <dbReference type="SAM" id="Coils"/>
    </source>
</evidence>
<dbReference type="InterPro" id="IPR000014">
    <property type="entry name" value="PAS"/>
</dbReference>
<dbReference type="OrthoDB" id="9797243at2"/>
<dbReference type="SMART" id="SM00448">
    <property type="entry name" value="REC"/>
    <property type="match status" value="1"/>
</dbReference>
<feature type="domain" description="PAS" evidence="14">
    <location>
        <begin position="175"/>
        <end position="262"/>
    </location>
</feature>
<dbReference type="InterPro" id="IPR003661">
    <property type="entry name" value="HisK_dim/P_dom"/>
</dbReference>
<keyword evidence="17" id="KW-1185">Reference proteome</keyword>
<feature type="transmembrane region" description="Helical" evidence="11">
    <location>
        <begin position="6"/>
        <end position="30"/>
    </location>
</feature>
<sequence>MGFAELFYLLAAAFLATLLVFAIFQLITLLRFKHLQRRYSRAVLATKGGVWEWFPATNRLYMSSEFFLQLGFAESQTPKRLSEWLDLLSEEDKCTFTDWQKRMLENGPDSHKVFTLRLQLLNPIQQRYWIEIRGRVARRDARYGVKSIAGIMEDIGYWVDTENELIAAREQAQQRELTLSTLLNNMPDVVWYKDEAGRYLNCNQAFFDFHRMPAEDVQGKTDIQLNLDDIGEIYHQRDQSALVSGQTIQDQSWGYSESLQEDRLFEIHRVPVIEPAINFRGTLSIARDITERHDLINQLKLFKSFADNSAQGFAMGSLEGQVSYFNKYIRALLGVAEDITDKQLSQFHYLDFYPQSIHEYIETTVIPYVREHGVWQGELRAKSLDGRVFPTYEIYFILKDEQGDSIFVGNIMSDITTQKQVSQQLEQAKEAAEQANQAKSHFLANMSHEIRTPLNAIIGYAQLISEENALTGVSRNRFVAIASAGERLLNLINDILDIARIESGRLVLQEQKMDLCKEVKQVGKLLQGQAESKGLTFQVTCDLQERQMVWSDPIKFHQILTNLVGNAVKFTQQGYVRVSVAIQHERIHILIEDSGPGIEPELMEHLFTPFVQGKAGELSGGTGLGLTLSTTLIKLMDGKLSVKSNVGAGTQILVDLPLLLVEDALDDELPTDEFSMGMRLNDPIRVLVAEDDDWSRDILVSLLEKAGCQIMEAEDGEEAIQAFRLHRPDIVMTDIRMPKKSGVDLLSLIQQEEGAEAIPVIAVTASTLEHEQRALLDQGFWEVVAKPYQIEDIYRALTRHLKVQFVSQFDGHYRDSNKTDNHVVTADQSFDLKALQETDWQPLLVAAQNGDVEAAEAAFVALQGQLIDEDYRRLQQAINAFDFGLVEQLVKRYQSDQ</sequence>
<evidence type="ECO:0000256" key="6">
    <source>
        <dbReference type="ARBA" id="ARBA00022777"/>
    </source>
</evidence>
<dbReference type="RefSeq" id="WP_113874242.1">
    <property type="nucleotide sequence ID" value="NZ_QNRF01000004.1"/>
</dbReference>
<dbReference type="Gene3D" id="3.30.450.20">
    <property type="entry name" value="PAS domain"/>
    <property type="match status" value="3"/>
</dbReference>
<evidence type="ECO:0000256" key="2">
    <source>
        <dbReference type="ARBA" id="ARBA00012438"/>
    </source>
</evidence>
<dbReference type="Proteomes" id="UP000252086">
    <property type="component" value="Unassembled WGS sequence"/>
</dbReference>
<dbReference type="InterPro" id="IPR011006">
    <property type="entry name" value="CheY-like_superfamily"/>
</dbReference>
<dbReference type="PROSITE" id="PS50113">
    <property type="entry name" value="PAC"/>
    <property type="match status" value="1"/>
</dbReference>
<keyword evidence="3 9" id="KW-0597">Phosphoprotein</keyword>
<keyword evidence="6" id="KW-0418">Kinase</keyword>
<dbReference type="InterPro" id="IPR003594">
    <property type="entry name" value="HATPase_dom"/>
</dbReference>
<dbReference type="Pfam" id="PF02518">
    <property type="entry name" value="HATPase_c"/>
    <property type="match status" value="1"/>
</dbReference>
<dbReference type="EC" id="2.7.13.3" evidence="2"/>
<evidence type="ECO:0000259" key="15">
    <source>
        <dbReference type="PROSITE" id="PS50113"/>
    </source>
</evidence>
<accession>A0A366D033</accession>
<dbReference type="NCBIfam" id="TIGR00229">
    <property type="entry name" value="sensory_box"/>
    <property type="match status" value="2"/>
</dbReference>
<evidence type="ECO:0000256" key="1">
    <source>
        <dbReference type="ARBA" id="ARBA00000085"/>
    </source>
</evidence>
<name>A0A366D033_9GAMM</name>
<dbReference type="InterPro" id="IPR005467">
    <property type="entry name" value="His_kinase_dom"/>
</dbReference>
<evidence type="ECO:0000256" key="4">
    <source>
        <dbReference type="ARBA" id="ARBA00022679"/>
    </source>
</evidence>
<evidence type="ECO:0000256" key="8">
    <source>
        <dbReference type="ARBA" id="ARBA00023012"/>
    </source>
</evidence>
<dbReference type="PANTHER" id="PTHR43047">
    <property type="entry name" value="TWO-COMPONENT HISTIDINE PROTEIN KINASE"/>
    <property type="match status" value="1"/>
</dbReference>
<evidence type="ECO:0000313" key="16">
    <source>
        <dbReference type="EMBL" id="RBO83286.1"/>
    </source>
</evidence>
<dbReference type="GO" id="GO:0005524">
    <property type="term" value="F:ATP binding"/>
    <property type="evidence" value="ECO:0007669"/>
    <property type="project" value="UniProtKB-KW"/>
</dbReference>
<evidence type="ECO:0000256" key="7">
    <source>
        <dbReference type="ARBA" id="ARBA00022840"/>
    </source>
</evidence>
<dbReference type="SMART" id="SM00387">
    <property type="entry name" value="HATPase_c"/>
    <property type="match status" value="1"/>
</dbReference>
<dbReference type="FunFam" id="1.10.287.130:FF:000002">
    <property type="entry name" value="Two-component osmosensing histidine kinase"/>
    <property type="match status" value="1"/>
</dbReference>
<dbReference type="Pfam" id="PF08448">
    <property type="entry name" value="PAS_4"/>
    <property type="match status" value="1"/>
</dbReference>
<dbReference type="Pfam" id="PF13426">
    <property type="entry name" value="PAS_9"/>
    <property type="match status" value="1"/>
</dbReference>
<dbReference type="PROSITE" id="PS50110">
    <property type="entry name" value="RESPONSE_REGULATORY"/>
    <property type="match status" value="1"/>
</dbReference>
<dbReference type="CDD" id="cd00082">
    <property type="entry name" value="HisKA"/>
    <property type="match status" value="1"/>
</dbReference>
<keyword evidence="11" id="KW-0812">Transmembrane</keyword>